<comment type="caution">
    <text evidence="1">The sequence shown here is derived from an EMBL/GenBank/DDBJ whole genome shotgun (WGS) entry which is preliminary data.</text>
</comment>
<feature type="non-terminal residue" evidence="1">
    <location>
        <position position="100"/>
    </location>
</feature>
<dbReference type="OrthoDB" id="10261027at2759"/>
<accession>A0A9N9K0J2</accession>
<name>A0A9N9K0J2_9GLOM</name>
<gene>
    <name evidence="1" type="ORF">DERYTH_LOCUS24122</name>
</gene>
<proteinExistence type="predicted"/>
<protein>
    <submittedName>
        <fullName evidence="1">9783_t:CDS:1</fullName>
    </submittedName>
</protein>
<reference evidence="1" key="1">
    <citation type="submission" date="2021-06" db="EMBL/GenBank/DDBJ databases">
        <authorList>
            <person name="Kallberg Y."/>
            <person name="Tangrot J."/>
            <person name="Rosling A."/>
        </authorList>
    </citation>
    <scope>NUCLEOTIDE SEQUENCE</scope>
    <source>
        <strain evidence="1">MA453B</strain>
    </source>
</reference>
<dbReference type="EMBL" id="CAJVPY010039065">
    <property type="protein sequence ID" value="CAG8804529.1"/>
    <property type="molecule type" value="Genomic_DNA"/>
</dbReference>
<sequence length="100" mass="12070">MIPNTPTNYITLYNKCWLEDSNKRPTLDEILNELDILSTESIKFIMNDYDLNYLTLMHLMQDQEIPCFDYLQFSGKKYALKSYKYDLYLDVHSFKQIKHE</sequence>
<evidence type="ECO:0000313" key="2">
    <source>
        <dbReference type="Proteomes" id="UP000789405"/>
    </source>
</evidence>
<keyword evidence="2" id="KW-1185">Reference proteome</keyword>
<evidence type="ECO:0000313" key="1">
    <source>
        <dbReference type="EMBL" id="CAG8804529.1"/>
    </source>
</evidence>
<organism evidence="1 2">
    <name type="scientific">Dentiscutata erythropus</name>
    <dbReference type="NCBI Taxonomy" id="1348616"/>
    <lineage>
        <taxon>Eukaryota</taxon>
        <taxon>Fungi</taxon>
        <taxon>Fungi incertae sedis</taxon>
        <taxon>Mucoromycota</taxon>
        <taxon>Glomeromycotina</taxon>
        <taxon>Glomeromycetes</taxon>
        <taxon>Diversisporales</taxon>
        <taxon>Gigasporaceae</taxon>
        <taxon>Dentiscutata</taxon>
    </lineage>
</organism>
<dbReference type="Proteomes" id="UP000789405">
    <property type="component" value="Unassembled WGS sequence"/>
</dbReference>
<dbReference type="AlphaFoldDB" id="A0A9N9K0J2"/>